<reference evidence="8 9" key="1">
    <citation type="journal article" date="2010" name="Nature">
        <title>Nitrite-driven anaerobic methane oxidation by oxygenic bacteria.</title>
        <authorList>
            <person name="Ettwig K.F."/>
            <person name="Butler M.K."/>
            <person name="Le Paslier D."/>
            <person name="Pelletier E."/>
            <person name="Mangenot S."/>
            <person name="Kuypers M.M.M."/>
            <person name="Schreiber F."/>
            <person name="Dutilh B.E."/>
            <person name="Zedelius J."/>
            <person name="de Beer D."/>
            <person name="Gloerich J."/>
            <person name="Wessels H.J.C.T."/>
            <person name="van Allen T."/>
            <person name="Luesken F."/>
            <person name="Wu M."/>
            <person name="van de Pas-Schoonen K.T."/>
            <person name="Op den Camp H.J.M."/>
            <person name="Janssen-Megens E.M."/>
            <person name="Francoijs K-J."/>
            <person name="Stunnenberg H."/>
            <person name="Weissenbach J."/>
            <person name="Jetten M.S.M."/>
            <person name="Strous M."/>
        </authorList>
    </citation>
    <scope>NUCLEOTIDE SEQUENCE [LARGE SCALE GENOMIC DNA]</scope>
</reference>
<dbReference type="GO" id="GO:0005737">
    <property type="term" value="C:cytoplasm"/>
    <property type="evidence" value="ECO:0007669"/>
    <property type="project" value="UniProtKB-SubCell"/>
</dbReference>
<keyword evidence="4 7" id="KW-0663">Pyridoxal phosphate</keyword>
<proteinExistence type="inferred from homology"/>
<dbReference type="InterPro" id="IPR015422">
    <property type="entry name" value="PyrdxlP-dep_Trfase_small"/>
</dbReference>
<dbReference type="CDD" id="cd00610">
    <property type="entry name" value="OAT_like"/>
    <property type="match status" value="1"/>
</dbReference>
<dbReference type="Proteomes" id="UP000006898">
    <property type="component" value="Chromosome"/>
</dbReference>
<keyword evidence="6 7" id="KW-0627">Porphyrin biosynthesis</keyword>
<feature type="modified residue" description="N6-(pyridoxal phosphate)lysine" evidence="7">
    <location>
        <position position="276"/>
    </location>
</feature>
<evidence type="ECO:0000256" key="4">
    <source>
        <dbReference type="ARBA" id="ARBA00022898"/>
    </source>
</evidence>
<comment type="catalytic activity">
    <reaction evidence="7">
        <text>(S)-4-amino-5-oxopentanoate = 5-aminolevulinate</text>
        <dbReference type="Rhea" id="RHEA:14265"/>
        <dbReference type="ChEBI" id="CHEBI:57501"/>
        <dbReference type="ChEBI" id="CHEBI:356416"/>
        <dbReference type="EC" id="5.4.3.8"/>
    </reaction>
</comment>
<dbReference type="PANTHER" id="PTHR43713:SF3">
    <property type="entry name" value="GLUTAMATE-1-SEMIALDEHYDE 2,1-AMINOMUTASE 1, CHLOROPLASTIC-RELATED"/>
    <property type="match status" value="1"/>
</dbReference>
<comment type="cofactor">
    <cofactor evidence="1 7">
        <name>pyridoxal 5'-phosphate</name>
        <dbReference type="ChEBI" id="CHEBI:597326"/>
    </cofactor>
</comment>
<evidence type="ECO:0000256" key="1">
    <source>
        <dbReference type="ARBA" id="ARBA00001933"/>
    </source>
</evidence>
<dbReference type="NCBIfam" id="NF000818">
    <property type="entry name" value="PRK00062.1"/>
    <property type="match status" value="1"/>
</dbReference>
<dbReference type="GO" id="GO:0008483">
    <property type="term" value="F:transaminase activity"/>
    <property type="evidence" value="ECO:0007669"/>
    <property type="project" value="UniProtKB-KW"/>
</dbReference>
<dbReference type="FunFam" id="3.40.640.10:FF:000021">
    <property type="entry name" value="Glutamate-1-semialdehyde 2,1-aminomutase"/>
    <property type="match status" value="1"/>
</dbReference>
<accession>D5MKG6</accession>
<dbReference type="Pfam" id="PF00202">
    <property type="entry name" value="Aminotran_3"/>
    <property type="match status" value="1"/>
</dbReference>
<dbReference type="KEGG" id="mox:DAMO_2715"/>
<dbReference type="InterPro" id="IPR005814">
    <property type="entry name" value="Aminotrans_3"/>
</dbReference>
<comment type="similarity">
    <text evidence="3 7">Belongs to the class-III pyridoxal-phosphate-dependent aminotransferase family. HemL subfamily.</text>
</comment>
<dbReference type="GO" id="GO:0042286">
    <property type="term" value="F:glutamate-1-semialdehyde 2,1-aminomutase activity"/>
    <property type="evidence" value="ECO:0007669"/>
    <property type="project" value="UniProtKB-UniRule"/>
</dbReference>
<keyword evidence="8" id="KW-0032">Aminotransferase</keyword>
<dbReference type="NCBIfam" id="TIGR00713">
    <property type="entry name" value="hemL"/>
    <property type="match status" value="1"/>
</dbReference>
<evidence type="ECO:0000313" key="9">
    <source>
        <dbReference type="Proteomes" id="UP000006898"/>
    </source>
</evidence>
<evidence type="ECO:0000256" key="2">
    <source>
        <dbReference type="ARBA" id="ARBA00004819"/>
    </source>
</evidence>
<dbReference type="HOGENOM" id="CLU_016922_1_5_0"/>
<dbReference type="eggNOG" id="COG0001">
    <property type="taxonomic scope" value="Bacteria"/>
</dbReference>
<dbReference type="PROSITE" id="PS00600">
    <property type="entry name" value="AA_TRANSFER_CLASS_3"/>
    <property type="match status" value="1"/>
</dbReference>
<dbReference type="InterPro" id="IPR015424">
    <property type="entry name" value="PyrdxlP-dep_Trfase"/>
</dbReference>
<evidence type="ECO:0000256" key="7">
    <source>
        <dbReference type="HAMAP-Rule" id="MF_00375"/>
    </source>
</evidence>
<comment type="subcellular location">
    <subcellularLocation>
        <location evidence="7">Cytoplasm</location>
    </subcellularLocation>
</comment>
<sequence length="439" mass="46706">MITPPIDRTQTGLRSKALFEEATRLLPGGVNSPVRAFKAVGGQPVVIEHARGCCLYDVDGQSYIDYVGSWGPMIVGHAHPAVVKAIQEAAAQGVSYGAPTPWETILARMVVEAIPSIELVRFVNSGTEATMSAIRLARGVTKRDRIVKFEGCYHGHADSLLVKAGSGAMTFGVPDSLGVPSDLARLTMTLPYNNVDAVRSAFEAMGREIACVIVEPVVGNMGVVPPKPGFLAALREVTAAHGSLLIFDEVMTGFRLGKGGAQALYGIRPDLTCLGKIIGGGLPVGAYGGPRSIMEQVAPLGPVYQAGTLSGNPLAMRAGIETLRLLDEPGFYERLEAKGKQLEAGLQELAAEAGVPLQCQRVGSMCTAFFAEQPVIDYQTARAANTDRFAAFFWAMLQRGIYLPPSQFEAAFLSDAHTADDIDATLLAARDALATLRYR</sequence>
<gene>
    <name evidence="7 8" type="primary">hemL</name>
    <name evidence="8" type="ORF">DAMO_2715</name>
</gene>
<name>D5MKG6_METO1</name>
<dbReference type="InterPro" id="IPR004639">
    <property type="entry name" value="4pyrrol_synth_GluAld_NH2Trfase"/>
</dbReference>
<dbReference type="EMBL" id="FP565575">
    <property type="protein sequence ID" value="CBE69788.1"/>
    <property type="molecule type" value="Genomic_DNA"/>
</dbReference>
<organism evidence="8 9">
    <name type="scientific">Methylomirabilis oxygeniifera</name>
    <dbReference type="NCBI Taxonomy" id="671143"/>
    <lineage>
        <taxon>Bacteria</taxon>
        <taxon>Candidatus Methylomirabilota</taxon>
        <taxon>Candidatus Methylomirabilia</taxon>
        <taxon>Candidatus Methylomirabilales</taxon>
        <taxon>Candidatus Methylomirabilaceae</taxon>
        <taxon>Candidatus Methylomirabilis</taxon>
    </lineage>
</organism>
<keyword evidence="5 7" id="KW-0413">Isomerase</keyword>
<dbReference type="PANTHER" id="PTHR43713">
    <property type="entry name" value="GLUTAMATE-1-SEMIALDEHYDE 2,1-AMINOMUTASE"/>
    <property type="match status" value="1"/>
</dbReference>
<dbReference type="SUPFAM" id="SSF53383">
    <property type="entry name" value="PLP-dependent transferases"/>
    <property type="match status" value="1"/>
</dbReference>
<comment type="subunit">
    <text evidence="7">Homodimer.</text>
</comment>
<dbReference type="Gene3D" id="3.40.640.10">
    <property type="entry name" value="Type I PLP-dependent aspartate aminotransferase-like (Major domain)"/>
    <property type="match status" value="1"/>
</dbReference>
<dbReference type="GO" id="GO:0030170">
    <property type="term" value="F:pyridoxal phosphate binding"/>
    <property type="evidence" value="ECO:0007669"/>
    <property type="project" value="InterPro"/>
</dbReference>
<evidence type="ECO:0000313" key="8">
    <source>
        <dbReference type="EMBL" id="CBE69788.1"/>
    </source>
</evidence>
<dbReference type="UniPathway" id="UPA00251">
    <property type="reaction ID" value="UER00317"/>
</dbReference>
<dbReference type="AlphaFoldDB" id="D5MKG6"/>
<dbReference type="STRING" id="671143.DAMO_2715"/>
<comment type="pathway">
    <text evidence="2">Porphyrin-containing compound metabolism; protoporphyrin-IX biosynthesis; 5-aminolevulinate from L-glutamyl-tRNA(Glu): step 2/2.</text>
</comment>
<dbReference type="PATRIC" id="fig|671143.5.peg.2387"/>
<evidence type="ECO:0000256" key="5">
    <source>
        <dbReference type="ARBA" id="ARBA00023235"/>
    </source>
</evidence>
<keyword evidence="7" id="KW-0963">Cytoplasm</keyword>
<dbReference type="InterPro" id="IPR049704">
    <property type="entry name" value="Aminotrans_3_PPA_site"/>
</dbReference>
<dbReference type="EC" id="5.4.3.8" evidence="7"/>
<evidence type="ECO:0000256" key="6">
    <source>
        <dbReference type="ARBA" id="ARBA00023244"/>
    </source>
</evidence>
<evidence type="ECO:0000256" key="3">
    <source>
        <dbReference type="ARBA" id="ARBA00008981"/>
    </source>
</evidence>
<dbReference type="Gene3D" id="3.90.1150.10">
    <property type="entry name" value="Aspartate Aminotransferase, domain 1"/>
    <property type="match status" value="1"/>
</dbReference>
<dbReference type="InterPro" id="IPR015421">
    <property type="entry name" value="PyrdxlP-dep_Trfase_major"/>
</dbReference>
<keyword evidence="8" id="KW-0808">Transferase</keyword>
<dbReference type="GO" id="GO:0006782">
    <property type="term" value="P:protoporphyrinogen IX biosynthetic process"/>
    <property type="evidence" value="ECO:0007669"/>
    <property type="project" value="UniProtKB-UniRule"/>
</dbReference>
<protein>
    <recommendedName>
        <fullName evidence="7">Glutamate-1-semialdehyde 2,1-aminomutase</fullName>
        <shortName evidence="7">GSA</shortName>
        <ecNumber evidence="7">5.4.3.8</ecNumber>
    </recommendedName>
    <alternativeName>
        <fullName evidence="7">Glutamate-1-semialdehyde aminotransferase</fullName>
        <shortName evidence="7">GSA-AT</shortName>
    </alternativeName>
</protein>
<dbReference type="HAMAP" id="MF_00375">
    <property type="entry name" value="HemL_aminotrans_3"/>
    <property type="match status" value="1"/>
</dbReference>